<dbReference type="InterPro" id="IPR017896">
    <property type="entry name" value="4Fe4S_Fe-S-bd"/>
</dbReference>
<accession>A0A0C2HUV4</accession>
<dbReference type="GO" id="GO:0051536">
    <property type="term" value="F:iron-sulfur cluster binding"/>
    <property type="evidence" value="ECO:0007669"/>
    <property type="project" value="UniProtKB-KW"/>
</dbReference>
<keyword evidence="2" id="KW-0408">Iron</keyword>
<evidence type="ECO:0000256" key="1">
    <source>
        <dbReference type="ARBA" id="ARBA00022723"/>
    </source>
</evidence>
<dbReference type="GO" id="GO:0046872">
    <property type="term" value="F:metal ion binding"/>
    <property type="evidence" value="ECO:0007669"/>
    <property type="project" value="UniProtKB-KW"/>
</dbReference>
<gene>
    <name evidence="5" type="ORF">GFER_10540</name>
</gene>
<dbReference type="EMBL" id="JWJD01000003">
    <property type="protein sequence ID" value="KIH76592.1"/>
    <property type="molecule type" value="Genomic_DNA"/>
</dbReference>
<evidence type="ECO:0000256" key="3">
    <source>
        <dbReference type="ARBA" id="ARBA00023014"/>
    </source>
</evidence>
<dbReference type="InterPro" id="IPR017900">
    <property type="entry name" value="4Fe4S_Fe_S_CS"/>
</dbReference>
<dbReference type="SUPFAM" id="SSF54862">
    <property type="entry name" value="4Fe-4S ferredoxins"/>
    <property type="match status" value="1"/>
</dbReference>
<comment type="caution">
    <text evidence="5">The sequence shown here is derived from an EMBL/GenBank/DDBJ whole genome shotgun (WGS) entry which is preliminary data.</text>
</comment>
<keyword evidence="1" id="KW-0479">Metal-binding</keyword>
<organism evidence="5 6">
    <name type="scientific">Geoalkalibacter ferrihydriticus DSM 17813</name>
    <dbReference type="NCBI Taxonomy" id="1121915"/>
    <lineage>
        <taxon>Bacteria</taxon>
        <taxon>Pseudomonadati</taxon>
        <taxon>Thermodesulfobacteriota</taxon>
        <taxon>Desulfuromonadia</taxon>
        <taxon>Desulfuromonadales</taxon>
        <taxon>Geoalkalibacteraceae</taxon>
        <taxon>Geoalkalibacter</taxon>
    </lineage>
</organism>
<dbReference type="Gene3D" id="3.30.70.20">
    <property type="match status" value="1"/>
</dbReference>
<keyword evidence="6" id="KW-1185">Reference proteome</keyword>
<feature type="domain" description="4Fe-4S ferredoxin-type" evidence="4">
    <location>
        <begin position="37"/>
        <end position="54"/>
    </location>
</feature>
<feature type="domain" description="4Fe-4S ferredoxin-type" evidence="4">
    <location>
        <begin position="1"/>
        <end position="29"/>
    </location>
</feature>
<protein>
    <submittedName>
        <fullName evidence="5">4Fe-4S ferredoxin</fullName>
    </submittedName>
</protein>
<dbReference type="Proteomes" id="UP000035068">
    <property type="component" value="Unassembled WGS sequence"/>
</dbReference>
<dbReference type="PROSITE" id="PS51379">
    <property type="entry name" value="4FE4S_FER_2"/>
    <property type="match status" value="2"/>
</dbReference>
<proteinExistence type="predicted"/>
<evidence type="ECO:0000256" key="2">
    <source>
        <dbReference type="ARBA" id="ARBA00023004"/>
    </source>
</evidence>
<reference evidence="5 6" key="1">
    <citation type="submission" date="2014-12" db="EMBL/GenBank/DDBJ databases">
        <title>Genomes of Geoalkalibacter ferrihydriticus and Geoalkalibacter subterraneus, two haloalkaliphilic metal-reducing members of the Geobacteraceae.</title>
        <authorList>
            <person name="Badalamenti J.P."/>
            <person name="Torres C.I."/>
            <person name="Krajmalnik-Brown R."/>
            <person name="Bond D.R."/>
        </authorList>
    </citation>
    <scope>NUCLEOTIDE SEQUENCE [LARGE SCALE GENOMIC DNA]</scope>
    <source>
        <strain evidence="5 6">DSM 17813</strain>
    </source>
</reference>
<dbReference type="AlphaFoldDB" id="A0A0C2HUV4"/>
<dbReference type="Pfam" id="PF13187">
    <property type="entry name" value="Fer4_9"/>
    <property type="match status" value="1"/>
</dbReference>
<sequence length="54" mass="5536">MAFKITQDCIACGTCVDSCPADAIIEKGENFTISGDCTECSACLDACPVSAIAE</sequence>
<dbReference type="PROSITE" id="PS00198">
    <property type="entry name" value="4FE4S_FER_1"/>
    <property type="match status" value="2"/>
</dbReference>
<evidence type="ECO:0000313" key="6">
    <source>
        <dbReference type="Proteomes" id="UP000035068"/>
    </source>
</evidence>
<evidence type="ECO:0000313" key="5">
    <source>
        <dbReference type="EMBL" id="KIH76592.1"/>
    </source>
</evidence>
<evidence type="ECO:0000259" key="4">
    <source>
        <dbReference type="PROSITE" id="PS51379"/>
    </source>
</evidence>
<name>A0A0C2HUV4_9BACT</name>
<keyword evidence="3" id="KW-0411">Iron-sulfur</keyword>